<feature type="binding site" evidence="9">
    <location>
        <position position="41"/>
    </location>
    <ligand>
        <name>substrate</name>
    </ligand>
</feature>
<evidence type="ECO:0000256" key="8">
    <source>
        <dbReference type="ARBA" id="ARBA00029346"/>
    </source>
</evidence>
<evidence type="ECO:0000256" key="9">
    <source>
        <dbReference type="HAMAP-Rule" id="MF_00151"/>
    </source>
</evidence>
<dbReference type="GO" id="GO:0004595">
    <property type="term" value="F:pantetheine-phosphate adenylyltransferase activity"/>
    <property type="evidence" value="ECO:0007669"/>
    <property type="project" value="UniProtKB-UniRule"/>
</dbReference>
<keyword evidence="3 9" id="KW-0548">Nucleotidyltransferase</keyword>
<dbReference type="GO" id="GO:0005737">
    <property type="term" value="C:cytoplasm"/>
    <property type="evidence" value="ECO:0007669"/>
    <property type="project" value="UniProtKB-SubCell"/>
</dbReference>
<keyword evidence="12" id="KW-1185">Reference proteome</keyword>
<feature type="binding site" evidence="9">
    <location>
        <begin position="122"/>
        <end position="128"/>
    </location>
    <ligand>
        <name>ATP</name>
        <dbReference type="ChEBI" id="CHEBI:30616"/>
    </ligand>
</feature>
<dbReference type="UniPathway" id="UPA00241">
    <property type="reaction ID" value="UER00355"/>
</dbReference>
<feature type="binding site" evidence="9">
    <location>
        <position position="9"/>
    </location>
    <ligand>
        <name>substrate</name>
    </ligand>
</feature>
<evidence type="ECO:0000259" key="10">
    <source>
        <dbReference type="Pfam" id="PF01467"/>
    </source>
</evidence>
<keyword evidence="7 9" id="KW-0173">Coenzyme A biosynthesis</keyword>
<evidence type="ECO:0000313" key="11">
    <source>
        <dbReference type="EMBL" id="KAE8764412.1"/>
    </source>
</evidence>
<feature type="binding site" evidence="9">
    <location>
        <begin position="9"/>
        <end position="10"/>
    </location>
    <ligand>
        <name>ATP</name>
        <dbReference type="ChEBI" id="CHEBI:30616"/>
    </ligand>
</feature>
<keyword evidence="1 9" id="KW-0963">Cytoplasm</keyword>
<gene>
    <name evidence="9 11" type="primary">coaD</name>
    <name evidence="11" type="ORF">GB883_09020</name>
</gene>
<dbReference type="PRINTS" id="PR01020">
    <property type="entry name" value="LPSBIOSNTHSS"/>
</dbReference>
<feature type="binding site" evidence="9">
    <location>
        <position position="17"/>
    </location>
    <ligand>
        <name>ATP</name>
        <dbReference type="ChEBI" id="CHEBI:30616"/>
    </ligand>
</feature>
<dbReference type="Gene3D" id="3.40.50.620">
    <property type="entry name" value="HUPs"/>
    <property type="match status" value="1"/>
</dbReference>
<dbReference type="HAMAP" id="MF_00151">
    <property type="entry name" value="PPAT_bact"/>
    <property type="match status" value="1"/>
</dbReference>
<evidence type="ECO:0000256" key="1">
    <source>
        <dbReference type="ARBA" id="ARBA00022490"/>
    </source>
</evidence>
<dbReference type="PANTHER" id="PTHR21342">
    <property type="entry name" value="PHOSPHOPANTETHEINE ADENYLYLTRANSFERASE"/>
    <property type="match status" value="1"/>
</dbReference>
<evidence type="ECO:0000256" key="4">
    <source>
        <dbReference type="ARBA" id="ARBA00022741"/>
    </source>
</evidence>
<dbReference type="Proteomes" id="UP000451860">
    <property type="component" value="Unassembled WGS sequence"/>
</dbReference>
<evidence type="ECO:0000313" key="12">
    <source>
        <dbReference type="Proteomes" id="UP000451860"/>
    </source>
</evidence>
<dbReference type="SUPFAM" id="SSF52374">
    <property type="entry name" value="Nucleotidylyl transferase"/>
    <property type="match status" value="1"/>
</dbReference>
<dbReference type="InterPro" id="IPR014729">
    <property type="entry name" value="Rossmann-like_a/b/a_fold"/>
</dbReference>
<comment type="pathway">
    <text evidence="9">Cofactor biosynthesis; coenzyme A biosynthesis; CoA from (R)-pantothenate: step 4/5.</text>
</comment>
<dbReference type="Pfam" id="PF01467">
    <property type="entry name" value="CTP_transf_like"/>
    <property type="match status" value="1"/>
</dbReference>
<reference evidence="11 12" key="1">
    <citation type="submission" date="2019-10" db="EMBL/GenBank/DDBJ databases">
        <title>Georgenia wutianyii sp. nov. and Georgenia yuyongxinii sp. nov. isolated from plateau pika (Ochotona curzoniae) in the Qinghai-Tibet plateau of China.</title>
        <authorList>
            <person name="Tian Z."/>
        </authorList>
    </citation>
    <scope>NUCLEOTIDE SEQUENCE [LARGE SCALE GENOMIC DNA]</scope>
    <source>
        <strain evidence="11 12">DSM 21501</strain>
    </source>
</reference>
<feature type="site" description="Transition state stabilizer" evidence="9">
    <location>
        <position position="17"/>
    </location>
</feature>
<feature type="binding site" evidence="9">
    <location>
        <position position="73"/>
    </location>
    <ligand>
        <name>substrate</name>
    </ligand>
</feature>
<keyword evidence="2 9" id="KW-0808">Transferase</keyword>
<dbReference type="NCBIfam" id="TIGR00125">
    <property type="entry name" value="cyt_tran_rel"/>
    <property type="match status" value="1"/>
</dbReference>
<comment type="catalytic activity">
    <reaction evidence="8 9">
        <text>(R)-4'-phosphopantetheine + ATP + H(+) = 3'-dephospho-CoA + diphosphate</text>
        <dbReference type="Rhea" id="RHEA:19801"/>
        <dbReference type="ChEBI" id="CHEBI:15378"/>
        <dbReference type="ChEBI" id="CHEBI:30616"/>
        <dbReference type="ChEBI" id="CHEBI:33019"/>
        <dbReference type="ChEBI" id="CHEBI:57328"/>
        <dbReference type="ChEBI" id="CHEBI:61723"/>
        <dbReference type="EC" id="2.7.7.3"/>
    </reaction>
</comment>
<comment type="caution">
    <text evidence="11">The sequence shown here is derived from an EMBL/GenBank/DDBJ whole genome shotgun (WGS) entry which is preliminary data.</text>
</comment>
<evidence type="ECO:0000256" key="7">
    <source>
        <dbReference type="ARBA" id="ARBA00022993"/>
    </source>
</evidence>
<comment type="subcellular location">
    <subcellularLocation>
        <location evidence="9">Cytoplasm</location>
    </subcellularLocation>
</comment>
<feature type="domain" description="Cytidyltransferase-like" evidence="10">
    <location>
        <begin position="5"/>
        <end position="131"/>
    </location>
</feature>
<feature type="binding site" evidence="9">
    <location>
        <position position="98"/>
    </location>
    <ligand>
        <name>ATP</name>
        <dbReference type="ChEBI" id="CHEBI:30616"/>
    </ligand>
</feature>
<feature type="binding site" evidence="9">
    <location>
        <position position="87"/>
    </location>
    <ligand>
        <name>substrate</name>
    </ligand>
</feature>
<name>A0A7J5UPS2_9MICO</name>
<dbReference type="EC" id="2.7.7.3" evidence="9"/>
<proteinExistence type="inferred from homology"/>
<dbReference type="InterPro" id="IPR004821">
    <property type="entry name" value="Cyt_trans-like"/>
</dbReference>
<comment type="subunit">
    <text evidence="9">Homohexamer.</text>
</comment>
<comment type="function">
    <text evidence="9">Reversibly transfers an adenylyl group from ATP to 4'-phosphopantetheine, yielding dephospho-CoA (dPCoA) and pyrophosphate.</text>
</comment>
<dbReference type="AlphaFoldDB" id="A0A7J5UPS2"/>
<evidence type="ECO:0000256" key="3">
    <source>
        <dbReference type="ARBA" id="ARBA00022695"/>
    </source>
</evidence>
<keyword evidence="5 9" id="KW-0067">ATP-binding</keyword>
<organism evidence="11 12">
    <name type="scientific">Georgenia thermotolerans</name>
    <dbReference type="NCBI Taxonomy" id="527326"/>
    <lineage>
        <taxon>Bacteria</taxon>
        <taxon>Bacillati</taxon>
        <taxon>Actinomycetota</taxon>
        <taxon>Actinomycetes</taxon>
        <taxon>Micrococcales</taxon>
        <taxon>Bogoriellaceae</taxon>
        <taxon>Georgenia</taxon>
    </lineage>
</organism>
<evidence type="ECO:0000256" key="5">
    <source>
        <dbReference type="ARBA" id="ARBA00022840"/>
    </source>
</evidence>
<dbReference type="EMBL" id="WHJE01000033">
    <property type="protein sequence ID" value="KAE8764412.1"/>
    <property type="molecule type" value="Genomic_DNA"/>
</dbReference>
<accession>A0A7J5UPS2</accession>
<dbReference type="OrthoDB" id="9806661at2"/>
<comment type="similarity">
    <text evidence="9">Belongs to the bacterial CoaD family.</text>
</comment>
<keyword evidence="6 9" id="KW-0460">Magnesium</keyword>
<dbReference type="GO" id="GO:0005524">
    <property type="term" value="F:ATP binding"/>
    <property type="evidence" value="ECO:0007669"/>
    <property type="project" value="UniProtKB-KW"/>
</dbReference>
<keyword evidence="4 9" id="KW-0547">Nucleotide-binding</keyword>
<sequence length="164" mass="17251">MSLAVCPGSFDPITYGHVDVVRRARAMFDEVVVAVAHNPAKRYLFDADRRVALARAALADLPGVRVELVDGLLARYCQDVGAAAIVKGLRGAADFDSEQAMALMNRHLVGIETVFVMGDPTLGHIASSMVKDVASHGGPIDDLVPPAVAAALHQALSAPAGEQR</sequence>
<dbReference type="GO" id="GO:0015937">
    <property type="term" value="P:coenzyme A biosynthetic process"/>
    <property type="evidence" value="ECO:0007669"/>
    <property type="project" value="UniProtKB-UniRule"/>
</dbReference>
<dbReference type="NCBIfam" id="TIGR01510">
    <property type="entry name" value="coaD_prev_kdtB"/>
    <property type="match status" value="1"/>
</dbReference>
<protein>
    <recommendedName>
        <fullName evidence="9">Phosphopantetheine adenylyltransferase</fullName>
        <ecNumber evidence="9">2.7.7.3</ecNumber>
    </recommendedName>
    <alternativeName>
        <fullName evidence="9">Dephospho-CoA pyrophosphorylase</fullName>
    </alternativeName>
    <alternativeName>
        <fullName evidence="9">Pantetheine-phosphate adenylyltransferase</fullName>
        <shortName evidence="9">PPAT</shortName>
    </alternativeName>
</protein>
<dbReference type="PANTHER" id="PTHR21342:SF1">
    <property type="entry name" value="PHOSPHOPANTETHEINE ADENYLYLTRANSFERASE"/>
    <property type="match status" value="1"/>
</dbReference>
<comment type="cofactor">
    <cofactor evidence="9">
        <name>Mg(2+)</name>
        <dbReference type="ChEBI" id="CHEBI:18420"/>
    </cofactor>
</comment>
<feature type="binding site" evidence="9">
    <location>
        <begin position="88"/>
        <end position="90"/>
    </location>
    <ligand>
        <name>ATP</name>
        <dbReference type="ChEBI" id="CHEBI:30616"/>
    </ligand>
</feature>
<dbReference type="RefSeq" id="WP_152204214.1">
    <property type="nucleotide sequence ID" value="NZ_VUKF01000046.1"/>
</dbReference>
<evidence type="ECO:0000256" key="2">
    <source>
        <dbReference type="ARBA" id="ARBA00022679"/>
    </source>
</evidence>
<evidence type="ECO:0000256" key="6">
    <source>
        <dbReference type="ARBA" id="ARBA00022842"/>
    </source>
</evidence>
<dbReference type="InterPro" id="IPR001980">
    <property type="entry name" value="PPAT"/>
</dbReference>